<dbReference type="Proteomes" id="UP000031368">
    <property type="component" value="Plasmid pRgalR602c"/>
</dbReference>
<dbReference type="AlphaFoldDB" id="A0A0B4XHG7"/>
<dbReference type="EMBL" id="CP006880">
    <property type="protein sequence ID" value="AJD46205.1"/>
    <property type="molecule type" value="Genomic_DNA"/>
</dbReference>
<dbReference type="KEGG" id="rga:RGR602_PC02185"/>
<geneLocation type="plasmid" evidence="1 2">
    <name>pRgalR602c</name>
</geneLocation>
<evidence type="ECO:0000313" key="1">
    <source>
        <dbReference type="EMBL" id="AJD46205.1"/>
    </source>
</evidence>
<sequence>MSEHRQLSPQPPDPLATEAVSIICDAMKADKVVGASCLVASTRASIVVAPRARALMGWNRKPVQVL</sequence>
<evidence type="ECO:0000313" key="2">
    <source>
        <dbReference type="Proteomes" id="UP000031368"/>
    </source>
</evidence>
<organism evidence="1 2">
    <name type="scientific">Rhizobium gallicum bv. gallicum R602sp</name>
    <dbReference type="NCBI Taxonomy" id="1041138"/>
    <lineage>
        <taxon>Bacteria</taxon>
        <taxon>Pseudomonadati</taxon>
        <taxon>Pseudomonadota</taxon>
        <taxon>Alphaproteobacteria</taxon>
        <taxon>Hyphomicrobiales</taxon>
        <taxon>Rhizobiaceae</taxon>
        <taxon>Rhizobium/Agrobacterium group</taxon>
        <taxon>Rhizobium</taxon>
    </lineage>
</organism>
<name>A0A0B4XHG7_9HYPH</name>
<keyword evidence="2" id="KW-1185">Reference proteome</keyword>
<dbReference type="HOGENOM" id="CLU_2828239_0_0_5"/>
<gene>
    <name evidence="1" type="ORF">RGR602_PC02185</name>
</gene>
<reference evidence="1 2" key="1">
    <citation type="submission" date="2013-11" db="EMBL/GenBank/DDBJ databases">
        <title>Complete genome sequence of Rhizobium gallicum bv. gallicum R602.</title>
        <authorList>
            <person name="Bustos P."/>
            <person name="Santamaria R.I."/>
            <person name="Lozano L."/>
            <person name="Acosta J.L."/>
            <person name="Ormeno-Orrillo E."/>
            <person name="Rogel M.A."/>
            <person name="Romero D."/>
            <person name="Cevallos M.A."/>
            <person name="Martinez-Romero E."/>
            <person name="Gonzalez V."/>
        </authorList>
    </citation>
    <scope>NUCLEOTIDE SEQUENCE [LARGE SCALE GENOMIC DNA]</scope>
    <source>
        <strain evidence="1 2">R602</strain>
        <plasmid evidence="1 2">pRgalR602c</plasmid>
    </source>
</reference>
<keyword evidence="1" id="KW-0614">Plasmid</keyword>
<proteinExistence type="predicted"/>
<accession>A0A0B4XHG7</accession>
<protein>
    <submittedName>
        <fullName evidence="1">Uncharacterized protein</fullName>
    </submittedName>
</protein>